<proteinExistence type="inferred from homology"/>
<organism evidence="3 4">
    <name type="scientific">Asticcacaulis aquaticus</name>
    <dbReference type="NCBI Taxonomy" id="2984212"/>
    <lineage>
        <taxon>Bacteria</taxon>
        <taxon>Pseudomonadati</taxon>
        <taxon>Pseudomonadota</taxon>
        <taxon>Alphaproteobacteria</taxon>
        <taxon>Caulobacterales</taxon>
        <taxon>Caulobacteraceae</taxon>
        <taxon>Asticcacaulis</taxon>
    </lineage>
</organism>
<sequence length="87" mass="10107">MAKFSISMTDRMAATVQARVEAGDYNNVSEYFRDLIRRDAEKREAEDRLRVIFDEAEASGVSDKSFDEIWDEAEANYLKQQDVKRHA</sequence>
<dbReference type="InterPro" id="IPR038296">
    <property type="entry name" value="ParD_sf"/>
</dbReference>
<dbReference type="Gene3D" id="6.10.10.120">
    <property type="entry name" value="Antitoxin ParD1-like"/>
    <property type="match status" value="1"/>
</dbReference>
<name>A0ABT5HR74_9CAUL</name>
<evidence type="ECO:0000256" key="2">
    <source>
        <dbReference type="ARBA" id="ARBA00022649"/>
    </source>
</evidence>
<comment type="similarity">
    <text evidence="1">Belongs to the ParD antitoxin family.</text>
</comment>
<dbReference type="Pfam" id="PF03693">
    <property type="entry name" value="ParD_antitoxin"/>
    <property type="match status" value="1"/>
</dbReference>
<dbReference type="PANTHER" id="PTHR36582">
    <property type="entry name" value="ANTITOXIN PARD"/>
    <property type="match status" value="1"/>
</dbReference>
<gene>
    <name evidence="3" type="ORF">PQU92_04120</name>
</gene>
<dbReference type="Proteomes" id="UP001214854">
    <property type="component" value="Unassembled WGS sequence"/>
</dbReference>
<keyword evidence="4" id="KW-1185">Reference proteome</keyword>
<dbReference type="CDD" id="cd22231">
    <property type="entry name" value="RHH_NikR_HicB-like"/>
    <property type="match status" value="1"/>
</dbReference>
<evidence type="ECO:0000313" key="4">
    <source>
        <dbReference type="Proteomes" id="UP001214854"/>
    </source>
</evidence>
<dbReference type="InterPro" id="IPR022789">
    <property type="entry name" value="ParD"/>
</dbReference>
<dbReference type="EMBL" id="JAQQKX010000002">
    <property type="protein sequence ID" value="MDC7682447.1"/>
    <property type="molecule type" value="Genomic_DNA"/>
</dbReference>
<comment type="caution">
    <text evidence="3">The sequence shown here is derived from an EMBL/GenBank/DDBJ whole genome shotgun (WGS) entry which is preliminary data.</text>
</comment>
<keyword evidence="2" id="KW-1277">Toxin-antitoxin system</keyword>
<protein>
    <submittedName>
        <fullName evidence="3">Type II toxin-antitoxin system ParD family antitoxin</fullName>
    </submittedName>
</protein>
<accession>A0ABT5HR74</accession>
<evidence type="ECO:0000313" key="3">
    <source>
        <dbReference type="EMBL" id="MDC7682447.1"/>
    </source>
</evidence>
<dbReference type="SUPFAM" id="SSF47598">
    <property type="entry name" value="Ribbon-helix-helix"/>
    <property type="match status" value="1"/>
</dbReference>
<dbReference type="PANTHER" id="PTHR36582:SF2">
    <property type="entry name" value="ANTITOXIN PARD"/>
    <property type="match status" value="1"/>
</dbReference>
<reference evidence="3 4" key="1">
    <citation type="submission" date="2023-01" db="EMBL/GenBank/DDBJ databases">
        <title>Novel species of the genus Asticcacaulis isolated from rivers.</title>
        <authorList>
            <person name="Lu H."/>
        </authorList>
    </citation>
    <scope>NUCLEOTIDE SEQUENCE [LARGE SCALE GENOMIC DNA]</scope>
    <source>
        <strain evidence="3 4">BYS171W</strain>
    </source>
</reference>
<dbReference type="RefSeq" id="WP_023462012.1">
    <property type="nucleotide sequence ID" value="NZ_JAQQKX010000002.1"/>
</dbReference>
<dbReference type="InterPro" id="IPR010985">
    <property type="entry name" value="Ribbon_hlx_hlx"/>
</dbReference>
<evidence type="ECO:0000256" key="1">
    <source>
        <dbReference type="ARBA" id="ARBA00008580"/>
    </source>
</evidence>